<dbReference type="Proteomes" id="UP001370758">
    <property type="component" value="Unassembled WGS sequence"/>
</dbReference>
<feature type="chain" id="PRO_5043833014" evidence="2">
    <location>
        <begin position="20"/>
        <end position="223"/>
    </location>
</feature>
<dbReference type="EMBL" id="JAVHJL010000013">
    <property type="protein sequence ID" value="KAK6495077.1"/>
    <property type="molecule type" value="Genomic_DNA"/>
</dbReference>
<proteinExistence type="predicted"/>
<evidence type="ECO:0000256" key="2">
    <source>
        <dbReference type="SAM" id="SignalP"/>
    </source>
</evidence>
<dbReference type="AlphaFoldDB" id="A0AAV9VQH7"/>
<feature type="compositionally biased region" description="Polar residues" evidence="1">
    <location>
        <begin position="159"/>
        <end position="182"/>
    </location>
</feature>
<reference evidence="3 4" key="1">
    <citation type="submission" date="2023-08" db="EMBL/GenBank/DDBJ databases">
        <authorList>
            <person name="Palmer J.M."/>
        </authorList>
    </citation>
    <scope>NUCLEOTIDE SEQUENCE [LARGE SCALE GENOMIC DNA]</scope>
    <source>
        <strain evidence="3 4">TWF481</strain>
    </source>
</reference>
<evidence type="ECO:0000256" key="1">
    <source>
        <dbReference type="SAM" id="MobiDB-lite"/>
    </source>
</evidence>
<organism evidence="3 4">
    <name type="scientific">Arthrobotrys musiformis</name>
    <dbReference type="NCBI Taxonomy" id="47236"/>
    <lineage>
        <taxon>Eukaryota</taxon>
        <taxon>Fungi</taxon>
        <taxon>Dikarya</taxon>
        <taxon>Ascomycota</taxon>
        <taxon>Pezizomycotina</taxon>
        <taxon>Orbiliomycetes</taxon>
        <taxon>Orbiliales</taxon>
        <taxon>Orbiliaceae</taxon>
        <taxon>Arthrobotrys</taxon>
    </lineage>
</organism>
<accession>A0AAV9VQH7</accession>
<keyword evidence="2" id="KW-0732">Signal</keyword>
<gene>
    <name evidence="3" type="ORF">TWF481_003104</name>
</gene>
<sequence length="223" mass="21888">MKSAAGLSLLCILAIPALAKDDASKATSASCANFTALGGPLGNFCPLYESNSCCSWICHGPGGQPGACAQSSISGVGCTQCSTLAPAPTCSSTAKSTAKAGLDLDSCGKSWDPCCAYVCRENNSASTSVPVLCVASPTPGMWCLECPDRPTGSLPAPSNAVSTSTAGGDYATSTDKVTPSGTKGSGNGTETGVPQPTYSSAGDASVSLGLGALAAGLILTLML</sequence>
<name>A0AAV9VQH7_9PEZI</name>
<keyword evidence="4" id="KW-1185">Reference proteome</keyword>
<evidence type="ECO:0000313" key="4">
    <source>
        <dbReference type="Proteomes" id="UP001370758"/>
    </source>
</evidence>
<evidence type="ECO:0000313" key="3">
    <source>
        <dbReference type="EMBL" id="KAK6495077.1"/>
    </source>
</evidence>
<comment type="caution">
    <text evidence="3">The sequence shown here is derived from an EMBL/GenBank/DDBJ whole genome shotgun (WGS) entry which is preliminary data.</text>
</comment>
<feature type="region of interest" description="Disordered" evidence="1">
    <location>
        <begin position="154"/>
        <end position="198"/>
    </location>
</feature>
<protein>
    <submittedName>
        <fullName evidence="3">Uncharacterized protein</fullName>
    </submittedName>
</protein>
<feature type="signal peptide" evidence="2">
    <location>
        <begin position="1"/>
        <end position="19"/>
    </location>
</feature>